<protein>
    <recommendedName>
        <fullName evidence="4">DUF4274 domain-containing protein</fullName>
    </recommendedName>
</protein>
<sequence length="249" mass="27841">MTDEYLVGYEQILTEAASTGRRLTRDELDSRRVLGERAAEAGHGLRLLVSEHTWFEVEDPEEYDEDPWDFDEAELAFLAALRTRAAAWRVSWASNNVSRPEDDSSLLVWVTLVDEEHPLILGEWAVHFYGTHVQAGKVADQLFNLHESHKHGFFRASGTADELALRCADWFESLLSRPVVRAEWPAAAGAITTRWEFADTGEALLTSLDVPTDDTPPARRVLVRPWSAGHPLIPPPPSASASDATDSRR</sequence>
<name>A0ABW8HG61_9ACTN</name>
<feature type="compositionally biased region" description="Low complexity" evidence="1">
    <location>
        <begin position="239"/>
        <end position="249"/>
    </location>
</feature>
<feature type="region of interest" description="Disordered" evidence="1">
    <location>
        <begin position="225"/>
        <end position="249"/>
    </location>
</feature>
<evidence type="ECO:0000313" key="2">
    <source>
        <dbReference type="EMBL" id="MFJ6039674.1"/>
    </source>
</evidence>
<proteinExistence type="predicted"/>
<gene>
    <name evidence="2" type="ORF">ACIQFM_25865</name>
</gene>
<reference evidence="2 3" key="1">
    <citation type="submission" date="2024-10" db="EMBL/GenBank/DDBJ databases">
        <title>The Natural Products Discovery Center: Release of the First 8490 Sequenced Strains for Exploring Actinobacteria Biosynthetic Diversity.</title>
        <authorList>
            <person name="Kalkreuter E."/>
            <person name="Kautsar S.A."/>
            <person name="Yang D."/>
            <person name="Bader C.D."/>
            <person name="Teijaro C.N."/>
            <person name="Fluegel L."/>
            <person name="Davis C.M."/>
            <person name="Simpson J.R."/>
            <person name="Lauterbach L."/>
            <person name="Steele A.D."/>
            <person name="Gui C."/>
            <person name="Meng S."/>
            <person name="Li G."/>
            <person name="Viehrig K."/>
            <person name="Ye F."/>
            <person name="Su P."/>
            <person name="Kiefer A.F."/>
            <person name="Nichols A."/>
            <person name="Cepeda A.J."/>
            <person name="Yan W."/>
            <person name="Fan B."/>
            <person name="Jiang Y."/>
            <person name="Adhikari A."/>
            <person name="Zheng C.-J."/>
            <person name="Schuster L."/>
            <person name="Cowan T.M."/>
            <person name="Smanski M.J."/>
            <person name="Chevrette M.G."/>
            <person name="De Carvalho L.P.S."/>
            <person name="Shen B."/>
        </authorList>
    </citation>
    <scope>NUCLEOTIDE SEQUENCE [LARGE SCALE GENOMIC DNA]</scope>
    <source>
        <strain evidence="2 3">NPDC093086</strain>
    </source>
</reference>
<dbReference type="EMBL" id="JBIVPC010000014">
    <property type="protein sequence ID" value="MFJ6039674.1"/>
    <property type="molecule type" value="Genomic_DNA"/>
</dbReference>
<evidence type="ECO:0000256" key="1">
    <source>
        <dbReference type="SAM" id="MobiDB-lite"/>
    </source>
</evidence>
<organism evidence="2 3">
    <name type="scientific">Streptomyces ardesiacus</name>
    <dbReference type="NCBI Taxonomy" id="285564"/>
    <lineage>
        <taxon>Bacteria</taxon>
        <taxon>Bacillati</taxon>
        <taxon>Actinomycetota</taxon>
        <taxon>Actinomycetes</taxon>
        <taxon>Kitasatosporales</taxon>
        <taxon>Streptomycetaceae</taxon>
        <taxon>Streptomyces</taxon>
    </lineage>
</organism>
<accession>A0ABW8HG61</accession>
<evidence type="ECO:0008006" key="4">
    <source>
        <dbReference type="Google" id="ProtNLM"/>
    </source>
</evidence>
<dbReference type="RefSeq" id="WP_401485175.1">
    <property type="nucleotide sequence ID" value="NZ_JBEOTR010000009.1"/>
</dbReference>
<evidence type="ECO:0000313" key="3">
    <source>
        <dbReference type="Proteomes" id="UP001617907"/>
    </source>
</evidence>
<keyword evidence="3" id="KW-1185">Reference proteome</keyword>
<comment type="caution">
    <text evidence="2">The sequence shown here is derived from an EMBL/GenBank/DDBJ whole genome shotgun (WGS) entry which is preliminary data.</text>
</comment>
<dbReference type="Proteomes" id="UP001617907">
    <property type="component" value="Unassembled WGS sequence"/>
</dbReference>